<proteinExistence type="predicted"/>
<evidence type="ECO:0000313" key="1">
    <source>
        <dbReference type="EMBL" id="AWN08791.1"/>
    </source>
</evidence>
<reference evidence="1 2" key="1">
    <citation type="submission" date="2018-04" db="EMBL/GenBank/DDBJ databases">
        <title>Looking for novel host receptors of T5-like bacteriophages.</title>
        <authorList>
            <person name="Kulikov E.E."/>
            <person name="Letarov A.V."/>
            <person name="Golomidova A.K."/>
        </authorList>
    </citation>
    <scope>NUCLEOTIDE SEQUENCE [LARGE SCALE GENOMIC DNA]</scope>
</reference>
<sequence length="645" mass="69521">MSFFAGRIGTKTVLSLNTASGGDVNIHNTPNGNTIFHSDMPHLFVKTRYTVNLGAGGDGYFIGTLPTELRTILANRANVVIPVLVCKNSGGTEYYHQMFGMARASSYLWHDLDLIGVSCLYGGSLSFDLNLEWGYYTAASGVTVADRIGVAGTGGYTIFNVEAGEDYDPAYAFDIASGATITGVWSQYPYKRTPNRNWLPRGSNPYTGNIRDMEKNFLINPDYMYPLGPSSSTYDTVFVRAGGARNLTGIKNTYAGTTASSVRNIDYYANSIPDLYASVPMSKFVRAGIERHVRNGLISGFTEATYAGMTPVRMEYLVLNVTFSNTGGYTAQNLFTGSDIKVSRTDFNIKGVNLRSTSYEMLSAVSTGTPSISNTYFCSNTQASSATALPDGGAFRFYGTTGSGGSGSWAASNVETSIGSTTQWNIGLYKFPTNSSIAINSSGPKISINNVDIWSPTVRPLQLFTGNKASNVIIGDNEWLHEIATGGTKMISSVGMGLPASGTTVVLMSIEWMGNDLCSPNGDPSMGYLWSLNSSIYSPAGVSKRLTKFDYDKGDAVSHQIIVLNPNVYVPIYVENAFSYSGASSSSGGKPKSRFQYYIRKNGSTGNLEFWGTSRATPLTVGGVSTGKPPYIQFPKLRLNIQRLT</sequence>
<evidence type="ECO:0000313" key="2">
    <source>
        <dbReference type="Proteomes" id="UP000246269"/>
    </source>
</evidence>
<dbReference type="RefSeq" id="YP_009802301.1">
    <property type="nucleotide sequence ID" value="NC_047979.1"/>
</dbReference>
<keyword evidence="1" id="KW-0675">Receptor</keyword>
<dbReference type="EMBL" id="MH203051">
    <property type="protein sequence ID" value="AWN08791.1"/>
    <property type="molecule type" value="Genomic_DNA"/>
</dbReference>
<organism evidence="1 2">
    <name type="scientific">Escherichia phage Gostya9</name>
    <dbReference type="NCBI Taxonomy" id="2182345"/>
    <lineage>
        <taxon>Viruses</taxon>
        <taxon>Duplodnaviria</taxon>
        <taxon>Heunggongvirae</taxon>
        <taxon>Uroviricota</taxon>
        <taxon>Caudoviricetes</taxon>
        <taxon>Demerecviridae</taxon>
        <taxon>Markadamsvirinae</taxon>
        <taxon>Tequintavirus</taxon>
        <taxon>Tequintavirus gostya9</taxon>
    </lineage>
</organism>
<dbReference type="KEGG" id="vg:54992849"/>
<dbReference type="Proteomes" id="UP000246269">
    <property type="component" value="Segment"/>
</dbReference>
<protein>
    <submittedName>
        <fullName evidence="1">Receptor binding protein</fullName>
    </submittedName>
</protein>
<dbReference type="GeneID" id="54992849"/>
<keyword evidence="2" id="KW-1185">Reference proteome</keyword>
<accession>A0A2U8UX02</accession>
<gene>
    <name evidence="1" type="primary">rbp</name>
    <name evidence="1" type="ORF">T59_0142c</name>
</gene>
<name>A0A2U8UX02_9CAUD</name>